<accession>A0A934W000</accession>
<gene>
    <name evidence="3" type="ORF">JJJ17_10680</name>
</gene>
<evidence type="ECO:0000313" key="4">
    <source>
        <dbReference type="Proteomes" id="UP000640485"/>
    </source>
</evidence>
<dbReference type="RefSeq" id="WP_200686203.1">
    <property type="nucleotide sequence ID" value="NZ_JAEPRQ010000003.1"/>
</dbReference>
<protein>
    <submittedName>
        <fullName evidence="3">FlgB family protein</fullName>
    </submittedName>
</protein>
<dbReference type="InterPro" id="IPR001444">
    <property type="entry name" value="Flag_bb_rod_N"/>
</dbReference>
<dbReference type="GO" id="GO:0009425">
    <property type="term" value="C:bacterial-type flagellum basal body"/>
    <property type="evidence" value="ECO:0007669"/>
    <property type="project" value="UniProtKB-SubCell"/>
</dbReference>
<evidence type="ECO:0000256" key="1">
    <source>
        <dbReference type="ARBA" id="ARBA00004117"/>
    </source>
</evidence>
<feature type="domain" description="Flagellar basal body rod protein N-terminal" evidence="2">
    <location>
        <begin position="20"/>
        <end position="38"/>
    </location>
</feature>
<evidence type="ECO:0000313" key="3">
    <source>
        <dbReference type="EMBL" id="MBK4216390.1"/>
    </source>
</evidence>
<name>A0A934W000_9RHOB</name>
<evidence type="ECO:0000259" key="2">
    <source>
        <dbReference type="Pfam" id="PF00460"/>
    </source>
</evidence>
<reference evidence="3" key="1">
    <citation type="submission" date="2021-01" db="EMBL/GenBank/DDBJ databases">
        <title>Paracoccus amoyensis sp. nov., isolated from the surface seawater along the coast of Xiamen Island, China.</title>
        <authorList>
            <person name="Lyu L."/>
        </authorList>
    </citation>
    <scope>NUCLEOTIDE SEQUENCE</scope>
    <source>
        <strain evidence="3">MJ17</strain>
    </source>
</reference>
<dbReference type="EMBL" id="JAEPRQ010000003">
    <property type="protein sequence ID" value="MBK4216390.1"/>
    <property type="molecule type" value="Genomic_DNA"/>
</dbReference>
<sequence length="129" mass="14216">MFEKIEMMQMARALGRHVAERQNIVARNIANSDTPGYKARDLEPFETAYHRLNAAPMRATDPRHLSVPDWTPAGAQVMSGETGVSPNGNSVSLEAELLKAAELKRGHDLSLAIYRSGLDMLRTSIGRRG</sequence>
<keyword evidence="4" id="KW-1185">Reference proteome</keyword>
<comment type="caution">
    <text evidence="3">The sequence shown here is derived from an EMBL/GenBank/DDBJ whole genome shotgun (WGS) entry which is preliminary data.</text>
</comment>
<dbReference type="Proteomes" id="UP000640485">
    <property type="component" value="Unassembled WGS sequence"/>
</dbReference>
<comment type="subcellular location">
    <subcellularLocation>
        <location evidence="1">Bacterial flagellum basal body</location>
    </subcellularLocation>
</comment>
<dbReference type="Pfam" id="PF00460">
    <property type="entry name" value="Flg_bb_rod"/>
    <property type="match status" value="1"/>
</dbReference>
<organism evidence="3 4">
    <name type="scientific">Paracoccus caeni</name>
    <dbReference type="NCBI Taxonomy" id="657651"/>
    <lineage>
        <taxon>Bacteria</taxon>
        <taxon>Pseudomonadati</taxon>
        <taxon>Pseudomonadota</taxon>
        <taxon>Alphaproteobacteria</taxon>
        <taxon>Rhodobacterales</taxon>
        <taxon>Paracoccaceae</taxon>
        <taxon>Paracoccus</taxon>
    </lineage>
</organism>
<dbReference type="NCBIfam" id="NF009270">
    <property type="entry name" value="PRK12627.1"/>
    <property type="match status" value="1"/>
</dbReference>
<proteinExistence type="predicted"/>
<dbReference type="AlphaFoldDB" id="A0A934W000"/>